<dbReference type="EMBL" id="KZ678429">
    <property type="protein sequence ID" value="PSR87440.1"/>
    <property type="molecule type" value="Genomic_DNA"/>
</dbReference>
<dbReference type="FunCoup" id="A0A2T3A9Y8">
    <property type="interactions" value="577"/>
</dbReference>
<keyword evidence="9" id="KW-1185">Reference proteome</keyword>
<dbReference type="InParanoid" id="A0A2T3A9Y8"/>
<dbReference type="InterPro" id="IPR036322">
    <property type="entry name" value="WD40_repeat_dom_sf"/>
</dbReference>
<dbReference type="InterPro" id="IPR015943">
    <property type="entry name" value="WD40/YVTN_repeat-like_dom_sf"/>
</dbReference>
<feature type="region of interest" description="Disordered" evidence="7">
    <location>
        <begin position="112"/>
        <end position="159"/>
    </location>
</feature>
<keyword evidence="3" id="KW-0853">WD repeat</keyword>
<dbReference type="PANTHER" id="PTHR14344">
    <property type="entry name" value="WD REPEAT PROTEIN"/>
    <property type="match status" value="1"/>
</dbReference>
<name>A0A2T3A9Y8_9PEZI</name>
<accession>A0A2T3A9Y8</accession>
<evidence type="ECO:0000256" key="1">
    <source>
        <dbReference type="ARBA" id="ARBA00004496"/>
    </source>
</evidence>
<evidence type="ECO:0000256" key="5">
    <source>
        <dbReference type="ARBA" id="ARBA00022737"/>
    </source>
</evidence>
<proteinExistence type="inferred from homology"/>
<comment type="subcellular location">
    <subcellularLocation>
        <location evidence="1">Cytoplasm</location>
    </subcellularLocation>
</comment>
<dbReference type="PANTHER" id="PTHR14344:SF3">
    <property type="entry name" value="WD REPEAT-CONTAINING PROTEIN 6"/>
    <property type="match status" value="1"/>
</dbReference>
<evidence type="ECO:0000256" key="6">
    <source>
        <dbReference type="ARBA" id="ARBA00038255"/>
    </source>
</evidence>
<dbReference type="SUPFAM" id="SSF50998">
    <property type="entry name" value="Quinoprotein alcohol dehydrogenase-like"/>
    <property type="match status" value="1"/>
</dbReference>
<protein>
    <submittedName>
        <fullName evidence="8">WD40-repeat-containing domain protein</fullName>
    </submittedName>
</protein>
<evidence type="ECO:0000313" key="9">
    <source>
        <dbReference type="Proteomes" id="UP000241462"/>
    </source>
</evidence>
<dbReference type="Gene3D" id="2.130.10.10">
    <property type="entry name" value="YVTN repeat-like/Quinoprotein amine dehydrogenase"/>
    <property type="match status" value="2"/>
</dbReference>
<keyword evidence="5" id="KW-0677">Repeat</keyword>
<evidence type="ECO:0000313" key="8">
    <source>
        <dbReference type="EMBL" id="PSR87440.1"/>
    </source>
</evidence>
<dbReference type="Pfam" id="PF00400">
    <property type="entry name" value="WD40"/>
    <property type="match status" value="1"/>
</dbReference>
<keyword evidence="2" id="KW-0963">Cytoplasm</keyword>
<organism evidence="8 9">
    <name type="scientific">Coniella lustricola</name>
    <dbReference type="NCBI Taxonomy" id="2025994"/>
    <lineage>
        <taxon>Eukaryota</taxon>
        <taxon>Fungi</taxon>
        <taxon>Dikarya</taxon>
        <taxon>Ascomycota</taxon>
        <taxon>Pezizomycotina</taxon>
        <taxon>Sordariomycetes</taxon>
        <taxon>Sordariomycetidae</taxon>
        <taxon>Diaporthales</taxon>
        <taxon>Schizoparmaceae</taxon>
        <taxon>Coniella</taxon>
    </lineage>
</organism>
<gene>
    <name evidence="8" type="ORF">BD289DRAFT_432407</name>
</gene>
<comment type="similarity">
    <text evidence="6">Belongs to the WD repeat WDR6 family.</text>
</comment>
<dbReference type="InterPro" id="IPR011047">
    <property type="entry name" value="Quinoprotein_ADH-like_sf"/>
</dbReference>
<evidence type="ECO:0000256" key="7">
    <source>
        <dbReference type="SAM" id="MobiDB-lite"/>
    </source>
</evidence>
<dbReference type="GO" id="GO:0030488">
    <property type="term" value="P:tRNA methylation"/>
    <property type="evidence" value="ECO:0007669"/>
    <property type="project" value="TreeGrafter"/>
</dbReference>
<dbReference type="STRING" id="2025994.A0A2T3A9Y8"/>
<keyword evidence="4" id="KW-0819">tRNA processing</keyword>
<dbReference type="AlphaFoldDB" id="A0A2T3A9Y8"/>
<evidence type="ECO:0000256" key="3">
    <source>
        <dbReference type="ARBA" id="ARBA00022574"/>
    </source>
</evidence>
<sequence length="1022" mass="109558">MGHVSRIWNIRFYSTPSPPPRRGAGHEGNVPATVLVENLKVYSFGEDATAQRWRLALEVISRAAANTDGLVGSGEQQQQQLPIANGLVHEAVIHRHNGKHIWSSALLYQPQCEDGKGSTSSSSSYTGPKTLVATGGNDGKVSIVEDVDSGDDQQQQDTRSISLEISGSEVARQAGFAADSNMNEDALEQAIMTPAPKNPKRGALKDEDEPFMMYALLSSTTTTAPTFSTPPSATSPCPSFTSSSTILATTPAGRIFSGVLQDPARAEVRWDEVRLPSAIQADLRRYQVIRTLGGNNKVSLNSSSAAIIGSASGNLYTYRLGGDGDDRQSGTFKHIRKMDRKIADIFPLPNSDFAGLVISPLEEGGEEENLFTPVVVLTMGSSSVQLLLLNSLSAGNSDDNNNGAAETIQAEYTIDLEKGFTPTAVGCCDGHLIFGSRTGALLIYKPVVAQQSSNTTFGLIARVDRPFTKDAVSAIVPLPAAAAAAAANISLSSSAPYFLTTSRDGRFRIYELLNITTPATVHLRHEAVPPLGPNIESAFFTTTSSPSSSPELILAGFRSRNFIVWNETRQLELANVECGGAYRSFTYRIDPLNPEQLSFVWTKASRTCVYGQRALSRRVVKGGGHGREIKAVAACSSNSGSGDDDGYAGSSLLATGAEDTTLRIWSYNKLPSTSTQSTTELLAEGNNMHRNLKCLAVVERHTTGIQCLKWAGDKYLVSSSGNEELFIWRITRLAGSTYEGLAVFCEGVYPDKTKDGDLRVLSFDVQVLPHSGNKEEVLVLSLVLSNSTLKTYRYSRTNGFKLLAEGRYTGACLMQIRHLRVVGDAAQMHVLTASTDGHIALWKTSAASDPESTAIYSLEEVLRLHQSGIKALDMVPLPLASRCQDGTVGEGAASYALVTGGDDSAIGHVQLDWSATGQRYVVVSRCLANGAHAAAVMGLCISDASLDTMAEGGHQLRLQTASNDQRVKMWLIRVDTGGRVSKVSLIEDRYSAIADCGDLGVVETDSGRDVVVVGVGMEFWSV</sequence>
<dbReference type="SMART" id="SM00320">
    <property type="entry name" value="WD40"/>
    <property type="match status" value="6"/>
</dbReference>
<dbReference type="SUPFAM" id="SSF50978">
    <property type="entry name" value="WD40 repeat-like"/>
    <property type="match status" value="1"/>
</dbReference>
<dbReference type="GO" id="GO:0005737">
    <property type="term" value="C:cytoplasm"/>
    <property type="evidence" value="ECO:0007669"/>
    <property type="project" value="UniProtKB-SubCell"/>
</dbReference>
<evidence type="ECO:0000256" key="4">
    <source>
        <dbReference type="ARBA" id="ARBA00022694"/>
    </source>
</evidence>
<dbReference type="Proteomes" id="UP000241462">
    <property type="component" value="Unassembled WGS sequence"/>
</dbReference>
<dbReference type="InterPro" id="IPR001680">
    <property type="entry name" value="WD40_rpt"/>
</dbReference>
<dbReference type="InterPro" id="IPR051973">
    <property type="entry name" value="tRNA_Anticodon_Mtase-Reg"/>
</dbReference>
<evidence type="ECO:0000256" key="2">
    <source>
        <dbReference type="ARBA" id="ARBA00022490"/>
    </source>
</evidence>
<dbReference type="OrthoDB" id="5594999at2759"/>
<reference evidence="8 9" key="1">
    <citation type="journal article" date="2018" name="Mycol. Prog.">
        <title>Coniella lustricola, a new species from submerged detritus.</title>
        <authorList>
            <person name="Raudabaugh D.B."/>
            <person name="Iturriaga T."/>
            <person name="Carver A."/>
            <person name="Mondo S."/>
            <person name="Pangilinan J."/>
            <person name="Lipzen A."/>
            <person name="He G."/>
            <person name="Amirebrahimi M."/>
            <person name="Grigoriev I.V."/>
            <person name="Miller A.N."/>
        </authorList>
    </citation>
    <scope>NUCLEOTIDE SEQUENCE [LARGE SCALE GENOMIC DNA]</scope>
    <source>
        <strain evidence="8 9">B22-T-1</strain>
    </source>
</reference>